<dbReference type="Pfam" id="PF00816">
    <property type="entry name" value="Histone_HNS"/>
    <property type="match status" value="2"/>
</dbReference>
<protein>
    <recommendedName>
        <fullName evidence="6">DNA-binding protein H-NS-like C-terminal domain-containing protein</fullName>
    </recommendedName>
</protein>
<dbReference type="STRING" id="1804984.AYM40_21030"/>
<feature type="domain" description="DNA-binding protein H-NS-like C-terminal" evidence="6">
    <location>
        <begin position="70"/>
        <end position="110"/>
    </location>
</feature>
<dbReference type="SMART" id="SM00528">
    <property type="entry name" value="HNS"/>
    <property type="match status" value="2"/>
</dbReference>
<keyword evidence="3" id="KW-0963">Cytoplasm</keyword>
<gene>
    <name evidence="7" type="ORF">AYM40_21030</name>
</gene>
<proteinExistence type="inferred from homology"/>
<dbReference type="GO" id="GO:0009295">
    <property type="term" value="C:nucleoid"/>
    <property type="evidence" value="ECO:0007669"/>
    <property type="project" value="UniProtKB-SubCell"/>
</dbReference>
<organism evidence="7 8">
    <name type="scientific">Paraburkholderia phytofirmans OLGA172</name>
    <dbReference type="NCBI Taxonomy" id="1417228"/>
    <lineage>
        <taxon>Bacteria</taxon>
        <taxon>Pseudomonadati</taxon>
        <taxon>Pseudomonadota</taxon>
        <taxon>Betaproteobacteria</taxon>
        <taxon>Burkholderiales</taxon>
        <taxon>Burkholderiaceae</taxon>
        <taxon>Paraburkholderia</taxon>
    </lineage>
</organism>
<evidence type="ECO:0000256" key="3">
    <source>
        <dbReference type="ARBA" id="ARBA00022490"/>
    </source>
</evidence>
<reference evidence="7 8" key="1">
    <citation type="journal article" date="2016" name="Gene">
        <title>PacBio SMRT assembly of a complex multi-replicon genome reveals chlorocatechol degradative operon in a region of genome plasticity.</title>
        <authorList>
            <person name="Ricker N."/>
            <person name="Shen S.Y."/>
            <person name="Goordial J."/>
            <person name="Jin S."/>
            <person name="Fulthorpe R.R."/>
        </authorList>
    </citation>
    <scope>NUCLEOTIDE SEQUENCE [LARGE SCALE GENOMIC DNA]</scope>
    <source>
        <strain evidence="7 8">OLGA172</strain>
    </source>
</reference>
<dbReference type="KEGG" id="buz:AYM40_21030"/>
<dbReference type="Gene3D" id="4.10.430.30">
    <property type="match status" value="2"/>
</dbReference>
<feature type="region of interest" description="Disordered" evidence="5">
    <location>
        <begin position="234"/>
        <end position="270"/>
    </location>
</feature>
<evidence type="ECO:0000256" key="5">
    <source>
        <dbReference type="SAM" id="MobiDB-lite"/>
    </source>
</evidence>
<evidence type="ECO:0000259" key="6">
    <source>
        <dbReference type="SMART" id="SM00528"/>
    </source>
</evidence>
<evidence type="ECO:0000256" key="1">
    <source>
        <dbReference type="ARBA" id="ARBA00004453"/>
    </source>
</evidence>
<dbReference type="OrthoDB" id="5297879at2"/>
<dbReference type="EMBL" id="CP014579">
    <property type="protein sequence ID" value="ANB74937.1"/>
    <property type="molecule type" value="Genomic_DNA"/>
</dbReference>
<sequence length="270" mass="28759">MATLEQIQNRLKKLQAQADALIAKKAQSVVDQIRELMLKHGLTIADIETNVKARREAKTSVDRKAAVKTKGAKAADVPKYLDRKTGATWTGRGRAPAWIASARDRTKFLADVRVEAVSATDEKSTVVANGVVRTGQPKGTQPAMYVDRKTGATWSGRGRAPSWLAAAKDRTKFLIDPVVDVKGIVSKEEVAPTAIQKGAVGAKKVARKKLATAKKAVIKEVSTTKMEATSRVKRVAAKKASDRKSAGARAPAVDAGSDVVAESPAEQLAA</sequence>
<keyword evidence="8" id="KW-1185">Reference proteome</keyword>
<evidence type="ECO:0000313" key="7">
    <source>
        <dbReference type="EMBL" id="ANB74937.1"/>
    </source>
</evidence>
<comment type="subcellular location">
    <subcellularLocation>
        <location evidence="1">Cytoplasm</location>
        <location evidence="1">Nucleoid</location>
    </subcellularLocation>
</comment>
<dbReference type="Proteomes" id="UP000076852">
    <property type="component" value="Chromosome 2"/>
</dbReference>
<dbReference type="PANTHER" id="PTHR38097:SF2">
    <property type="entry name" value="DNA-BINDING PROTEIN STPA"/>
    <property type="match status" value="1"/>
</dbReference>
<feature type="domain" description="DNA-binding protein H-NS-like C-terminal" evidence="6">
    <location>
        <begin position="135"/>
        <end position="175"/>
    </location>
</feature>
<evidence type="ECO:0000313" key="8">
    <source>
        <dbReference type="Proteomes" id="UP000076852"/>
    </source>
</evidence>
<dbReference type="SUPFAM" id="SSF81273">
    <property type="entry name" value="H-NS histone-like proteins"/>
    <property type="match status" value="2"/>
</dbReference>
<dbReference type="PANTHER" id="PTHR38097">
    <property type="match status" value="1"/>
</dbReference>
<dbReference type="InterPro" id="IPR027444">
    <property type="entry name" value="H-NS_C_dom"/>
</dbReference>
<keyword evidence="4" id="KW-0238">DNA-binding</keyword>
<name>A0A161HZ73_9BURK</name>
<dbReference type="RefSeq" id="WP_063498239.1">
    <property type="nucleotide sequence ID" value="NZ_CP014579.1"/>
</dbReference>
<comment type="similarity">
    <text evidence="2">Belongs to the histone-like protein H-NS family.</text>
</comment>
<accession>A0A161HZ73</accession>
<evidence type="ECO:0000256" key="2">
    <source>
        <dbReference type="ARBA" id="ARBA00010610"/>
    </source>
</evidence>
<dbReference type="AlphaFoldDB" id="A0A161HZ73"/>
<evidence type="ECO:0000256" key="4">
    <source>
        <dbReference type="ARBA" id="ARBA00023125"/>
    </source>
</evidence>
<dbReference type="GO" id="GO:0003677">
    <property type="term" value="F:DNA binding"/>
    <property type="evidence" value="ECO:0007669"/>
    <property type="project" value="UniProtKB-KW"/>
</dbReference>